<evidence type="ECO:0000256" key="1">
    <source>
        <dbReference type="ARBA" id="ARBA00038283"/>
    </source>
</evidence>
<evidence type="ECO:0000313" key="4">
    <source>
        <dbReference type="Proteomes" id="UP000194260"/>
    </source>
</evidence>
<proteinExistence type="inferred from homology"/>
<reference evidence="4" key="1">
    <citation type="journal article" date="2017" name="Genome Biol. Evol.">
        <title>Comparative Genomic Analysis Identifies a Campylobacter Clade Deficient in Selenium Metabolism.</title>
        <authorList>
            <person name="Miller W.G."/>
            <person name="Yee E."/>
            <person name="Lopes B.S."/>
            <person name="Chapman M.H."/>
            <person name="Huynh S."/>
            <person name="Bono J.L."/>
            <person name="Parker C.T."/>
            <person name="Strachan N.J.C."/>
            <person name="Forbes K.J."/>
        </authorList>
    </citation>
    <scope>NUCLEOTIDE SEQUENCE [LARGE SCALE GENOMIC DNA]</scope>
    <source>
        <strain evidence="4">RM6137</strain>
        <plasmid evidence="4">psuis6137</plasmid>
    </source>
</reference>
<dbReference type="Proteomes" id="UP000194260">
    <property type="component" value="Plasmid pSUIS6137"/>
</dbReference>
<dbReference type="InterPro" id="IPR036388">
    <property type="entry name" value="WH-like_DNA-bd_sf"/>
</dbReference>
<dbReference type="KEGG" id="camy:CSUIS_a0001"/>
<dbReference type="InterPro" id="IPR036390">
    <property type="entry name" value="WH_DNA-bd_sf"/>
</dbReference>
<name>A0A1X9SZ09_9BACT</name>
<dbReference type="AlphaFoldDB" id="A0A1X9SZ09"/>
<geneLocation type="plasmid" evidence="4">
    <name>psuis6137</name>
</geneLocation>
<dbReference type="RefSeq" id="WP_086298646.1">
    <property type="nucleotide sequence ID" value="NZ_CP018790.1"/>
</dbReference>
<dbReference type="Pfam" id="PF21205">
    <property type="entry name" value="Rep3_C"/>
    <property type="match status" value="1"/>
</dbReference>
<feature type="domain" description="Initiator Rep protein WH1" evidence="2">
    <location>
        <begin position="5"/>
        <end position="159"/>
    </location>
</feature>
<dbReference type="GO" id="GO:0006270">
    <property type="term" value="P:DNA replication initiation"/>
    <property type="evidence" value="ECO:0007669"/>
    <property type="project" value="InterPro"/>
</dbReference>
<dbReference type="GO" id="GO:0003887">
    <property type="term" value="F:DNA-directed DNA polymerase activity"/>
    <property type="evidence" value="ECO:0007669"/>
    <property type="project" value="InterPro"/>
</dbReference>
<gene>
    <name evidence="3" type="ORF">CSUIS_a0001</name>
</gene>
<protein>
    <submittedName>
        <fullName evidence="3">Plasmid replication protein</fullName>
    </submittedName>
</protein>
<keyword evidence="3" id="KW-0614">Plasmid</keyword>
<organism evidence="3 4">
    <name type="scientific">Campylobacter porcelli</name>
    <dbReference type="NCBI Taxonomy" id="1660073"/>
    <lineage>
        <taxon>Bacteria</taxon>
        <taxon>Pseudomonadati</taxon>
        <taxon>Campylobacterota</taxon>
        <taxon>Epsilonproteobacteria</taxon>
        <taxon>Campylobacterales</taxon>
        <taxon>Campylobacteraceae</taxon>
        <taxon>Campylobacter</taxon>
    </lineage>
</organism>
<dbReference type="Pfam" id="PF01051">
    <property type="entry name" value="Rep3_N"/>
    <property type="match status" value="1"/>
</dbReference>
<evidence type="ECO:0000313" key="3">
    <source>
        <dbReference type="EMBL" id="ARR01443.1"/>
    </source>
</evidence>
<comment type="similarity">
    <text evidence="1">Belongs to the initiator RepB protein family.</text>
</comment>
<dbReference type="Gene3D" id="1.10.10.10">
    <property type="entry name" value="Winged helix-like DNA-binding domain superfamily/Winged helix DNA-binding domain"/>
    <property type="match status" value="1"/>
</dbReference>
<dbReference type="InterPro" id="IPR000525">
    <property type="entry name" value="Initiator_Rep_WH1"/>
</dbReference>
<dbReference type="SUPFAM" id="SSF46785">
    <property type="entry name" value="Winged helix' DNA-binding domain"/>
    <property type="match status" value="1"/>
</dbReference>
<accession>A0A1X9SZ09</accession>
<dbReference type="EMBL" id="CP018790">
    <property type="protein sequence ID" value="ARR01443.1"/>
    <property type="molecule type" value="Genomic_DNA"/>
</dbReference>
<evidence type="ECO:0000259" key="2">
    <source>
        <dbReference type="Pfam" id="PF01051"/>
    </source>
</evidence>
<sequence length="357" mass="42414">MNNLVIYHNDFNQLKIPISTELEQNLLMGILVKIKNSQNEIIEIYPNELRNFFEKNLTDKEIATIASLLRQNFFKTDFTFLIKDEKRNLYGKETINLFNSYKIFFHDQSFTQFSHLELKINETFKYLVDELTKDFTEFELLEFIGINGKYAKTLYRLLKQFKNTGNLSIFKYGWQNFCDIMQIPNNYTQSKIDEKILKPAIKELSAEPNLFTNEKQTIFKNLTYKKIKDPKGRGRGGKVIGIEFYFTPEPKRNELKEMIQNLARTEKEMEKNSGRETKFHILTGEEVTELTPYISQHFSIKNQEYGGYDTCKIKDLKYIDRDNKKMIWGLMINQENHKEFEMFFDSIAHMKNALKLD</sequence>